<dbReference type="Pfam" id="PF01032">
    <property type="entry name" value="FecCD"/>
    <property type="match status" value="1"/>
</dbReference>
<evidence type="ECO:0000256" key="5">
    <source>
        <dbReference type="ARBA" id="ARBA00022692"/>
    </source>
</evidence>
<feature type="transmembrane region" description="Helical" evidence="8">
    <location>
        <begin position="75"/>
        <end position="95"/>
    </location>
</feature>
<dbReference type="InterPro" id="IPR000522">
    <property type="entry name" value="ABC_transptr_permease_BtuC"/>
</dbReference>
<dbReference type="GO" id="GO:0033214">
    <property type="term" value="P:siderophore-iron import into cell"/>
    <property type="evidence" value="ECO:0007669"/>
    <property type="project" value="TreeGrafter"/>
</dbReference>
<proteinExistence type="inferred from homology"/>
<evidence type="ECO:0000256" key="6">
    <source>
        <dbReference type="ARBA" id="ARBA00022989"/>
    </source>
</evidence>
<gene>
    <name evidence="9" type="ORF">EK0264_08720</name>
</gene>
<reference evidence="9 10" key="1">
    <citation type="journal article" date="2018" name="Int. J. Syst. Evol. Microbiol.">
        <title>Epidermidibacterium keratini gen. nov., sp. nov., a member of the family Sporichthyaceae, isolated from keratin epidermis.</title>
        <authorList>
            <person name="Lee D.G."/>
            <person name="Trujillo M.E."/>
            <person name="Kang S."/>
            <person name="Nam J.J."/>
            <person name="Kim Y.J."/>
        </authorList>
    </citation>
    <scope>NUCLEOTIDE SEQUENCE [LARGE SCALE GENOMIC DNA]</scope>
    <source>
        <strain evidence="9 10">EPI-7</strain>
    </source>
</reference>
<feature type="transmembrane region" description="Helical" evidence="8">
    <location>
        <begin position="134"/>
        <end position="153"/>
    </location>
</feature>
<dbReference type="PANTHER" id="PTHR30472:SF1">
    <property type="entry name" value="FE(3+) DICITRATE TRANSPORT SYSTEM PERMEASE PROTEIN FECC-RELATED"/>
    <property type="match status" value="1"/>
</dbReference>
<name>A0A7L4YM49_9ACTN</name>
<comment type="subcellular location">
    <subcellularLocation>
        <location evidence="1">Cell membrane</location>
        <topology evidence="1">Multi-pass membrane protein</topology>
    </subcellularLocation>
</comment>
<feature type="transmembrane region" description="Helical" evidence="8">
    <location>
        <begin position="107"/>
        <end position="128"/>
    </location>
</feature>
<keyword evidence="6 8" id="KW-1133">Transmembrane helix</keyword>
<dbReference type="InterPro" id="IPR037294">
    <property type="entry name" value="ABC_BtuC-like"/>
</dbReference>
<feature type="transmembrane region" description="Helical" evidence="8">
    <location>
        <begin position="323"/>
        <end position="341"/>
    </location>
</feature>
<evidence type="ECO:0000256" key="3">
    <source>
        <dbReference type="ARBA" id="ARBA00022448"/>
    </source>
</evidence>
<feature type="transmembrane region" description="Helical" evidence="8">
    <location>
        <begin position="165"/>
        <end position="187"/>
    </location>
</feature>
<evidence type="ECO:0000313" key="9">
    <source>
        <dbReference type="EMBL" id="QHC00355.1"/>
    </source>
</evidence>
<sequence>MTLLASIRKDSPPEPGTRRRVRLFAALPTLLVLTVVVAAASLAIGANSLDLSVVIDGLTNPDAANPDHAIVQARIPRTAAALLVGAALGLAGAVLQGMTRNPLADPGILGLNGGASLAVVVGIATFGIGSINATLWWAFAGAAIAAVLVYLVASLGYGGASPLSLALAGAALNAAFLSVVQFLIIISQSSLDAFRQWSVGSVALREWSSLTPAIPFLVAGLLICLGSARWLNGLALGEDTARSLGQNVALTRVVGGIGVVLLSGAATAAVGPIAFLGLVVPHAVRAIVGSDYRKVLPLSLLGGAILLTTADIVGRVIAPPGEVQVAVMTAVIGIPVFLWLVRRRKAVEL</sequence>
<dbReference type="Proteomes" id="UP000463857">
    <property type="component" value="Chromosome"/>
</dbReference>
<evidence type="ECO:0000256" key="8">
    <source>
        <dbReference type="SAM" id="Phobius"/>
    </source>
</evidence>
<dbReference type="OrthoDB" id="9782305at2"/>
<accession>A0A7L4YM49</accession>
<evidence type="ECO:0000256" key="7">
    <source>
        <dbReference type="ARBA" id="ARBA00023136"/>
    </source>
</evidence>
<dbReference type="SUPFAM" id="SSF81345">
    <property type="entry name" value="ABC transporter involved in vitamin B12 uptake, BtuC"/>
    <property type="match status" value="1"/>
</dbReference>
<dbReference type="GO" id="GO:0022857">
    <property type="term" value="F:transmembrane transporter activity"/>
    <property type="evidence" value="ECO:0007669"/>
    <property type="project" value="InterPro"/>
</dbReference>
<dbReference type="FunFam" id="1.10.3470.10:FF:000001">
    <property type="entry name" value="Vitamin B12 ABC transporter permease BtuC"/>
    <property type="match status" value="1"/>
</dbReference>
<keyword evidence="10" id="KW-1185">Reference proteome</keyword>
<dbReference type="CDD" id="cd06550">
    <property type="entry name" value="TM_ABC_iron-siderophores_like"/>
    <property type="match status" value="1"/>
</dbReference>
<evidence type="ECO:0000256" key="4">
    <source>
        <dbReference type="ARBA" id="ARBA00022475"/>
    </source>
</evidence>
<comment type="similarity">
    <text evidence="2">Belongs to the binding-protein-dependent transport system permease family. FecCD subfamily.</text>
</comment>
<keyword evidence="3" id="KW-0813">Transport</keyword>
<dbReference type="KEGG" id="eke:EK0264_08720"/>
<evidence type="ECO:0000313" key="10">
    <source>
        <dbReference type="Proteomes" id="UP000463857"/>
    </source>
</evidence>
<dbReference type="GO" id="GO:0005886">
    <property type="term" value="C:plasma membrane"/>
    <property type="evidence" value="ECO:0007669"/>
    <property type="project" value="UniProtKB-SubCell"/>
</dbReference>
<evidence type="ECO:0000256" key="2">
    <source>
        <dbReference type="ARBA" id="ARBA00007935"/>
    </source>
</evidence>
<feature type="transmembrane region" description="Helical" evidence="8">
    <location>
        <begin position="21"/>
        <end position="44"/>
    </location>
</feature>
<dbReference type="PANTHER" id="PTHR30472">
    <property type="entry name" value="FERRIC ENTEROBACTIN TRANSPORT SYSTEM PERMEASE PROTEIN"/>
    <property type="match status" value="1"/>
</dbReference>
<keyword evidence="4" id="KW-1003">Cell membrane</keyword>
<keyword evidence="7 8" id="KW-0472">Membrane</keyword>
<dbReference type="InParanoid" id="A0A7L4YM49"/>
<dbReference type="RefSeq" id="WP_159544756.1">
    <property type="nucleotide sequence ID" value="NZ_CP047156.1"/>
</dbReference>
<keyword evidence="5 8" id="KW-0812">Transmembrane</keyword>
<dbReference type="AlphaFoldDB" id="A0A7L4YM49"/>
<feature type="transmembrane region" description="Helical" evidence="8">
    <location>
        <begin position="207"/>
        <end position="232"/>
    </location>
</feature>
<evidence type="ECO:0000256" key="1">
    <source>
        <dbReference type="ARBA" id="ARBA00004651"/>
    </source>
</evidence>
<protein>
    <submittedName>
        <fullName evidence="9">Iron chelate uptake ABC transporter family permease subunit</fullName>
    </submittedName>
</protein>
<dbReference type="EMBL" id="CP047156">
    <property type="protein sequence ID" value="QHC00355.1"/>
    <property type="molecule type" value="Genomic_DNA"/>
</dbReference>
<organism evidence="9 10">
    <name type="scientific">Epidermidibacterium keratini</name>
    <dbReference type="NCBI Taxonomy" id="1891644"/>
    <lineage>
        <taxon>Bacteria</taxon>
        <taxon>Bacillati</taxon>
        <taxon>Actinomycetota</taxon>
        <taxon>Actinomycetes</taxon>
        <taxon>Sporichthyales</taxon>
        <taxon>Sporichthyaceae</taxon>
        <taxon>Epidermidibacterium</taxon>
    </lineage>
</organism>
<dbReference type="Gene3D" id="1.10.3470.10">
    <property type="entry name" value="ABC transporter involved in vitamin B12 uptake, BtuC"/>
    <property type="match status" value="1"/>
</dbReference>